<feature type="domain" description="Tryptophan synthase beta chain-like PALP" evidence="6">
    <location>
        <begin position="14"/>
        <end position="276"/>
    </location>
</feature>
<keyword evidence="8" id="KW-1185">Reference proteome</keyword>
<name>A0A1A9HZ74_9BACT</name>
<dbReference type="RefSeq" id="WP_067753657.1">
    <property type="nucleotide sequence ID" value="NZ_CP015772.1"/>
</dbReference>
<dbReference type="SUPFAM" id="SSF53686">
    <property type="entry name" value="Tryptophan synthase beta subunit-like PLP-dependent enzymes"/>
    <property type="match status" value="1"/>
</dbReference>
<gene>
    <name evidence="7" type="ORF">A8C56_06705</name>
</gene>
<keyword evidence="3 5" id="KW-0663">Pyridoxal phosphate</keyword>
<accession>A0A1A9HZ74</accession>
<comment type="cofactor">
    <cofactor evidence="1">
        <name>pyridoxal 5'-phosphate</name>
        <dbReference type="ChEBI" id="CHEBI:597326"/>
    </cofactor>
</comment>
<sequence length="291" mass="31918">MQQIQEDLAHLSHIPWLSNQRTNVYVLRLDNIHPLISGNKWYKLRYYLKEAKEQHKKVVTFGGAYSNHILATAAACKLYGLECAGIIRGEAPARYSETLTDAASHGMELHFISREAYAAKQVPETLTGKQYYVIPEGGYGHLGMLGAATIPFPAGFFDAVCCATGTGTMMAGLICASGNKTKVTGFSVLKNHNSLTQEITALLPENVQKNFSVNDSFHFGGYARYNAELIRFMNQLYTATGIPTDFVYTGKLFYGVKALLATGFGECRNLLTVHSGGLQGNRSLPKGTLIF</sequence>
<dbReference type="InterPro" id="IPR027278">
    <property type="entry name" value="ACCD_DCysDesulf"/>
</dbReference>
<dbReference type="InterPro" id="IPR001926">
    <property type="entry name" value="TrpB-like_PALP"/>
</dbReference>
<reference evidence="7 8" key="1">
    <citation type="submission" date="2016-05" db="EMBL/GenBank/DDBJ databases">
        <title>Niabella ginsenosidivorans BS26 whole genome sequencing.</title>
        <authorList>
            <person name="Im W.T."/>
            <person name="Siddiqi M.Z."/>
        </authorList>
    </citation>
    <scope>NUCLEOTIDE SEQUENCE [LARGE SCALE GENOMIC DNA]</scope>
    <source>
        <strain evidence="7 8">BS26</strain>
    </source>
</reference>
<dbReference type="STRING" id="1176587.A8C56_06705"/>
<dbReference type="GO" id="GO:0019148">
    <property type="term" value="F:D-cysteine desulfhydrase activity"/>
    <property type="evidence" value="ECO:0007669"/>
    <property type="project" value="TreeGrafter"/>
</dbReference>
<feature type="active site" description="Nucleophile" evidence="4">
    <location>
        <position position="66"/>
    </location>
</feature>
<dbReference type="KEGG" id="nia:A8C56_06705"/>
<dbReference type="EMBL" id="CP015772">
    <property type="protein sequence ID" value="ANH80707.1"/>
    <property type="molecule type" value="Genomic_DNA"/>
</dbReference>
<evidence type="ECO:0000256" key="1">
    <source>
        <dbReference type="ARBA" id="ARBA00001933"/>
    </source>
</evidence>
<dbReference type="Gene3D" id="3.40.50.1100">
    <property type="match status" value="2"/>
</dbReference>
<evidence type="ECO:0000259" key="6">
    <source>
        <dbReference type="Pfam" id="PF00291"/>
    </source>
</evidence>
<dbReference type="AlphaFoldDB" id="A0A1A9HZ74"/>
<evidence type="ECO:0000256" key="2">
    <source>
        <dbReference type="ARBA" id="ARBA00008639"/>
    </source>
</evidence>
<dbReference type="OrthoDB" id="9801249at2"/>
<feature type="modified residue" description="N6-(pyridoxal phosphate)lysine" evidence="5">
    <location>
        <position position="40"/>
    </location>
</feature>
<evidence type="ECO:0000256" key="4">
    <source>
        <dbReference type="PIRSR" id="PIRSR006278-1"/>
    </source>
</evidence>
<evidence type="ECO:0000256" key="3">
    <source>
        <dbReference type="ARBA" id="ARBA00022898"/>
    </source>
</evidence>
<dbReference type="InterPro" id="IPR036052">
    <property type="entry name" value="TrpB-like_PALP_sf"/>
</dbReference>
<evidence type="ECO:0000256" key="5">
    <source>
        <dbReference type="PIRSR" id="PIRSR006278-2"/>
    </source>
</evidence>
<organism evidence="7 8">
    <name type="scientific">Niabella ginsenosidivorans</name>
    <dbReference type="NCBI Taxonomy" id="1176587"/>
    <lineage>
        <taxon>Bacteria</taxon>
        <taxon>Pseudomonadati</taxon>
        <taxon>Bacteroidota</taxon>
        <taxon>Chitinophagia</taxon>
        <taxon>Chitinophagales</taxon>
        <taxon>Chitinophagaceae</taxon>
        <taxon>Niabella</taxon>
    </lineage>
</organism>
<dbReference type="PANTHER" id="PTHR43780">
    <property type="entry name" value="1-AMINOCYCLOPROPANE-1-CARBOXYLATE DEAMINASE-RELATED"/>
    <property type="match status" value="1"/>
</dbReference>
<dbReference type="Pfam" id="PF00291">
    <property type="entry name" value="PALP"/>
    <property type="match status" value="1"/>
</dbReference>
<proteinExistence type="inferred from homology"/>
<dbReference type="PIRSF" id="PIRSF006278">
    <property type="entry name" value="ACCD_DCysDesulf"/>
    <property type="match status" value="1"/>
</dbReference>
<dbReference type="PANTHER" id="PTHR43780:SF2">
    <property type="entry name" value="1-AMINOCYCLOPROPANE-1-CARBOXYLATE DEAMINASE-RELATED"/>
    <property type="match status" value="1"/>
</dbReference>
<protein>
    <submittedName>
        <fullName evidence="7">1-aminocyclopropane-1-carboxylate deaminase</fullName>
    </submittedName>
</protein>
<comment type="similarity">
    <text evidence="2">Belongs to the ACC deaminase/D-cysteine desulfhydrase family.</text>
</comment>
<evidence type="ECO:0000313" key="8">
    <source>
        <dbReference type="Proteomes" id="UP000077667"/>
    </source>
</evidence>
<dbReference type="Proteomes" id="UP000077667">
    <property type="component" value="Chromosome"/>
</dbReference>
<evidence type="ECO:0000313" key="7">
    <source>
        <dbReference type="EMBL" id="ANH80707.1"/>
    </source>
</evidence>